<reference evidence="3" key="1">
    <citation type="journal article" date="2019" name="Int. J. Syst. Evol. Microbiol.">
        <title>The Global Catalogue of Microorganisms (GCM) 10K type strain sequencing project: providing services to taxonomists for standard genome sequencing and annotation.</title>
        <authorList>
            <consortium name="The Broad Institute Genomics Platform"/>
            <consortium name="The Broad Institute Genome Sequencing Center for Infectious Disease"/>
            <person name="Wu L."/>
            <person name="Ma J."/>
        </authorList>
    </citation>
    <scope>NUCLEOTIDE SEQUENCE [LARGE SCALE GENOMIC DNA]</scope>
    <source>
        <strain evidence="3">CGMCC 4.7323</strain>
    </source>
</reference>
<name>A0ABQ2J4U7_9ACTN</name>
<gene>
    <name evidence="2" type="ORF">GCM10012285_12950</name>
</gene>
<sequence length="160" mass="16992">MPFRGALCVRSGPAVPHETCEAWVDEDEIVGGWSLVQCSVERAGRETRPLGDRPGGMLLYTPDGWMSALLTTDPAGVDAAAARAEAAATAGASGGTVAYAGRWERTPDGSVRHRVAASHYGPWVGTTLERAVQHGPDELVLTATTGEGARQRLRWRRAQA</sequence>
<dbReference type="GeneID" id="301547158"/>
<accession>A0ABQ2J4U7</accession>
<dbReference type="Pfam" id="PF13924">
    <property type="entry name" value="Lipocalin_5"/>
    <property type="match status" value="1"/>
</dbReference>
<feature type="domain" description="Lipocalin-like" evidence="1">
    <location>
        <begin position="30"/>
        <end position="157"/>
    </location>
</feature>
<dbReference type="RefSeq" id="WP_189096581.1">
    <property type="nucleotide sequence ID" value="NZ_BMND01000004.1"/>
</dbReference>
<keyword evidence="3" id="KW-1185">Reference proteome</keyword>
<evidence type="ECO:0000313" key="3">
    <source>
        <dbReference type="Proteomes" id="UP000600080"/>
    </source>
</evidence>
<dbReference type="EMBL" id="BMND01000004">
    <property type="protein sequence ID" value="GGN37789.1"/>
    <property type="molecule type" value="Genomic_DNA"/>
</dbReference>
<protein>
    <recommendedName>
        <fullName evidence="1">Lipocalin-like domain-containing protein</fullName>
    </recommendedName>
</protein>
<evidence type="ECO:0000313" key="2">
    <source>
        <dbReference type="EMBL" id="GGN37789.1"/>
    </source>
</evidence>
<organism evidence="2 3">
    <name type="scientific">Streptomyces kronopolitis</name>
    <dbReference type="NCBI Taxonomy" id="1612435"/>
    <lineage>
        <taxon>Bacteria</taxon>
        <taxon>Bacillati</taxon>
        <taxon>Actinomycetota</taxon>
        <taxon>Actinomycetes</taxon>
        <taxon>Kitasatosporales</taxon>
        <taxon>Streptomycetaceae</taxon>
        <taxon>Streptomyces</taxon>
    </lineage>
</organism>
<evidence type="ECO:0000259" key="1">
    <source>
        <dbReference type="Pfam" id="PF13924"/>
    </source>
</evidence>
<proteinExistence type="predicted"/>
<comment type="caution">
    <text evidence="2">The sequence shown here is derived from an EMBL/GenBank/DDBJ whole genome shotgun (WGS) entry which is preliminary data.</text>
</comment>
<dbReference type="InterPro" id="IPR024311">
    <property type="entry name" value="Lipocalin-like"/>
</dbReference>
<dbReference type="Proteomes" id="UP000600080">
    <property type="component" value="Unassembled WGS sequence"/>
</dbReference>